<dbReference type="PATRIC" id="fig|1114963.3.peg.1999"/>
<dbReference type="Proteomes" id="UP000052268">
    <property type="component" value="Unassembled WGS sequence"/>
</dbReference>
<proteinExistence type="predicted"/>
<organism evidence="1 2">
    <name type="scientific">Novosphingobium barchaimii LL02</name>
    <dbReference type="NCBI Taxonomy" id="1114963"/>
    <lineage>
        <taxon>Bacteria</taxon>
        <taxon>Pseudomonadati</taxon>
        <taxon>Pseudomonadota</taxon>
        <taxon>Alphaproteobacteria</taxon>
        <taxon>Sphingomonadales</taxon>
        <taxon>Sphingomonadaceae</taxon>
        <taxon>Novosphingobium</taxon>
    </lineage>
</organism>
<evidence type="ECO:0000313" key="1">
    <source>
        <dbReference type="EMBL" id="KMS56679.1"/>
    </source>
</evidence>
<sequence length="38" mass="4137">MPMTEESTQFFAIESITVNLCKVVIPGQHSLGNLASDK</sequence>
<name>A0A0J7XYQ9_9SPHN</name>
<evidence type="ECO:0000313" key="2">
    <source>
        <dbReference type="Proteomes" id="UP000052268"/>
    </source>
</evidence>
<accession>A0A0J7XYQ9</accession>
<comment type="caution">
    <text evidence="1">The sequence shown here is derived from an EMBL/GenBank/DDBJ whole genome shotgun (WGS) entry which is preliminary data.</text>
</comment>
<gene>
    <name evidence="1" type="ORF">V474_15840</name>
</gene>
<protein>
    <submittedName>
        <fullName evidence="1">Uncharacterized protein</fullName>
    </submittedName>
</protein>
<keyword evidence="2" id="KW-1185">Reference proteome</keyword>
<dbReference type="EMBL" id="JACU01000004">
    <property type="protein sequence ID" value="KMS56679.1"/>
    <property type="molecule type" value="Genomic_DNA"/>
</dbReference>
<reference evidence="1 2" key="1">
    <citation type="journal article" date="2015" name="G3 (Bethesda)">
        <title>Insights into Ongoing Evolution of the Hexachlorocyclohexane Catabolic Pathway from Comparative Genomics of Ten Sphingomonadaceae Strains.</title>
        <authorList>
            <person name="Pearce S.L."/>
            <person name="Oakeshott J.G."/>
            <person name="Pandey G."/>
        </authorList>
    </citation>
    <scope>NUCLEOTIDE SEQUENCE [LARGE SCALE GENOMIC DNA]</scope>
    <source>
        <strain evidence="1 2">LL02</strain>
    </source>
</reference>
<dbReference type="AlphaFoldDB" id="A0A0J7XYQ9"/>